<dbReference type="AlphaFoldDB" id="A0A9D3RZS8"/>
<dbReference type="SUPFAM" id="SSF81321">
    <property type="entry name" value="Family A G protein-coupled receptor-like"/>
    <property type="match status" value="1"/>
</dbReference>
<keyword evidence="6 9" id="KW-0472">Membrane</keyword>
<feature type="transmembrane region" description="Helical" evidence="9">
    <location>
        <begin position="58"/>
        <end position="81"/>
    </location>
</feature>
<keyword evidence="5" id="KW-0297">G-protein coupled receptor</keyword>
<keyword evidence="8" id="KW-0807">Transducer</keyword>
<dbReference type="GO" id="GO:0004930">
    <property type="term" value="F:G protein-coupled receptor activity"/>
    <property type="evidence" value="ECO:0007669"/>
    <property type="project" value="UniProtKB-KW"/>
</dbReference>
<evidence type="ECO:0000259" key="10">
    <source>
        <dbReference type="PROSITE" id="PS50262"/>
    </source>
</evidence>
<evidence type="ECO:0000256" key="6">
    <source>
        <dbReference type="ARBA" id="ARBA00023136"/>
    </source>
</evidence>
<feature type="transmembrane region" description="Helical" evidence="9">
    <location>
        <begin position="93"/>
        <end position="114"/>
    </location>
</feature>
<keyword evidence="4 9" id="KW-1133">Transmembrane helix</keyword>
<evidence type="ECO:0000256" key="1">
    <source>
        <dbReference type="ARBA" id="ARBA00004651"/>
    </source>
</evidence>
<organism evidence="11 12">
    <name type="scientific">Anguilla anguilla</name>
    <name type="common">European freshwater eel</name>
    <name type="synonym">Muraena anguilla</name>
    <dbReference type="NCBI Taxonomy" id="7936"/>
    <lineage>
        <taxon>Eukaryota</taxon>
        <taxon>Metazoa</taxon>
        <taxon>Chordata</taxon>
        <taxon>Craniata</taxon>
        <taxon>Vertebrata</taxon>
        <taxon>Euteleostomi</taxon>
        <taxon>Actinopterygii</taxon>
        <taxon>Neopterygii</taxon>
        <taxon>Teleostei</taxon>
        <taxon>Anguilliformes</taxon>
        <taxon>Anguillidae</taxon>
        <taxon>Anguilla</taxon>
    </lineage>
</organism>
<dbReference type="InterPro" id="IPR017452">
    <property type="entry name" value="GPCR_Rhodpsn_7TM"/>
</dbReference>
<evidence type="ECO:0000256" key="2">
    <source>
        <dbReference type="ARBA" id="ARBA00022475"/>
    </source>
</evidence>
<dbReference type="EMBL" id="JAFIRN010000005">
    <property type="protein sequence ID" value="KAG5849315.1"/>
    <property type="molecule type" value="Genomic_DNA"/>
</dbReference>
<name>A0A9D3RZS8_ANGAN</name>
<evidence type="ECO:0000313" key="11">
    <source>
        <dbReference type="EMBL" id="KAG5849315.1"/>
    </source>
</evidence>
<comment type="caution">
    <text evidence="11">The sequence shown here is derived from an EMBL/GenBank/DDBJ whole genome shotgun (WGS) entry which is preliminary data.</text>
</comment>
<evidence type="ECO:0000256" key="9">
    <source>
        <dbReference type="SAM" id="Phobius"/>
    </source>
</evidence>
<evidence type="ECO:0000256" key="7">
    <source>
        <dbReference type="ARBA" id="ARBA00023170"/>
    </source>
</evidence>
<keyword evidence="7" id="KW-0675">Receptor</keyword>
<keyword evidence="3 9" id="KW-0812">Transmembrane</keyword>
<dbReference type="Gene3D" id="1.20.1070.10">
    <property type="entry name" value="Rhodopsin 7-helix transmembrane proteins"/>
    <property type="match status" value="1"/>
</dbReference>
<keyword evidence="2" id="KW-1003">Cell membrane</keyword>
<sequence>MSSPLGNMSSARGGDLPGATVSANLTGGVAVAPPGQGGGRLPAPPCVSCCCGLLGHTLAVVFMVSLAFAIVVGNVVTLIVFMQTRQCRTPQGYLKVSLAMADMMVGVLVVPFSVYTEISLMVTSAPPAWYQGGPLLSAGGLGAPGSPAS</sequence>
<gene>
    <name evidence="11" type="ORF">ANANG_G00108910</name>
</gene>
<evidence type="ECO:0000256" key="8">
    <source>
        <dbReference type="ARBA" id="ARBA00023224"/>
    </source>
</evidence>
<evidence type="ECO:0000256" key="4">
    <source>
        <dbReference type="ARBA" id="ARBA00022989"/>
    </source>
</evidence>
<dbReference type="GO" id="GO:0005886">
    <property type="term" value="C:plasma membrane"/>
    <property type="evidence" value="ECO:0007669"/>
    <property type="project" value="UniProtKB-SubCell"/>
</dbReference>
<feature type="domain" description="G-protein coupled receptors family 1 profile" evidence="10">
    <location>
        <begin position="73"/>
        <end position="115"/>
    </location>
</feature>
<accession>A0A9D3RZS8</accession>
<evidence type="ECO:0000256" key="3">
    <source>
        <dbReference type="ARBA" id="ARBA00022692"/>
    </source>
</evidence>
<evidence type="ECO:0000313" key="12">
    <source>
        <dbReference type="Proteomes" id="UP001044222"/>
    </source>
</evidence>
<dbReference type="Proteomes" id="UP001044222">
    <property type="component" value="Unassembled WGS sequence"/>
</dbReference>
<dbReference type="InterPro" id="IPR000276">
    <property type="entry name" value="GPCR_Rhodpsn"/>
</dbReference>
<comment type="subcellular location">
    <subcellularLocation>
        <location evidence="1">Cell membrane</location>
        <topology evidence="1">Multi-pass membrane protein</topology>
    </subcellularLocation>
</comment>
<dbReference type="GO" id="GO:0071875">
    <property type="term" value="P:adrenergic receptor signaling pathway"/>
    <property type="evidence" value="ECO:0007669"/>
    <property type="project" value="UniProtKB-ARBA"/>
</dbReference>
<evidence type="ECO:0000256" key="5">
    <source>
        <dbReference type="ARBA" id="ARBA00023040"/>
    </source>
</evidence>
<proteinExistence type="predicted"/>
<dbReference type="PANTHER" id="PTHR24248">
    <property type="entry name" value="ADRENERGIC RECEPTOR-RELATED G-PROTEIN COUPLED RECEPTOR"/>
    <property type="match status" value="1"/>
</dbReference>
<reference evidence="11" key="1">
    <citation type="submission" date="2021-01" db="EMBL/GenBank/DDBJ databases">
        <title>A chromosome-scale assembly of European eel, Anguilla anguilla.</title>
        <authorList>
            <person name="Henkel C."/>
            <person name="Jong-Raadsen S.A."/>
            <person name="Dufour S."/>
            <person name="Weltzien F.-A."/>
            <person name="Palstra A.P."/>
            <person name="Pelster B."/>
            <person name="Spaink H.P."/>
            <person name="Van Den Thillart G.E."/>
            <person name="Jansen H."/>
            <person name="Zahm M."/>
            <person name="Klopp C."/>
            <person name="Cedric C."/>
            <person name="Louis A."/>
            <person name="Berthelot C."/>
            <person name="Parey E."/>
            <person name="Roest Crollius H."/>
            <person name="Montfort J."/>
            <person name="Robinson-Rechavi M."/>
            <person name="Bucao C."/>
            <person name="Bouchez O."/>
            <person name="Gislard M."/>
            <person name="Lluch J."/>
            <person name="Milhes M."/>
            <person name="Lampietro C."/>
            <person name="Lopez Roques C."/>
            <person name="Donnadieu C."/>
            <person name="Braasch I."/>
            <person name="Desvignes T."/>
            <person name="Postlethwait J."/>
            <person name="Bobe J."/>
            <person name="Guiguen Y."/>
            <person name="Dirks R."/>
        </authorList>
    </citation>
    <scope>NUCLEOTIDE SEQUENCE</scope>
    <source>
        <strain evidence="11">Tag_6206</strain>
        <tissue evidence="11">Liver</tissue>
    </source>
</reference>
<protein>
    <recommendedName>
        <fullName evidence="10">G-protein coupled receptors family 1 profile domain-containing protein</fullName>
    </recommendedName>
</protein>
<keyword evidence="12" id="KW-1185">Reference proteome</keyword>
<dbReference type="PROSITE" id="PS50262">
    <property type="entry name" value="G_PROTEIN_RECEP_F1_2"/>
    <property type="match status" value="1"/>
</dbReference>
<dbReference type="Pfam" id="PF00001">
    <property type="entry name" value="7tm_1"/>
    <property type="match status" value="1"/>
</dbReference>